<evidence type="ECO:0000256" key="2">
    <source>
        <dbReference type="ARBA" id="ARBA00006375"/>
    </source>
</evidence>
<organism evidence="13 14">
    <name type="scientific">Coemansia spiralis</name>
    <dbReference type="NCBI Taxonomy" id="417178"/>
    <lineage>
        <taxon>Eukaryota</taxon>
        <taxon>Fungi</taxon>
        <taxon>Fungi incertae sedis</taxon>
        <taxon>Zoopagomycota</taxon>
        <taxon>Kickxellomycotina</taxon>
        <taxon>Kickxellomycetes</taxon>
        <taxon>Kickxellales</taxon>
        <taxon>Kickxellaceae</taxon>
        <taxon>Coemansia</taxon>
    </lineage>
</organism>
<evidence type="ECO:0000313" key="13">
    <source>
        <dbReference type="EMBL" id="KAJ2690026.1"/>
    </source>
</evidence>
<evidence type="ECO:0000313" key="14">
    <source>
        <dbReference type="Proteomes" id="UP001151516"/>
    </source>
</evidence>
<dbReference type="AlphaFoldDB" id="A0A9W8GN45"/>
<dbReference type="InterPro" id="IPR002167">
    <property type="entry name" value="GDC-like"/>
</dbReference>
<evidence type="ECO:0000256" key="3">
    <source>
        <dbReference type="ARBA" id="ARBA00022448"/>
    </source>
</evidence>
<protein>
    <submittedName>
        <fullName evidence="13">Coenzyme A transporter</fullName>
    </submittedName>
</protein>
<evidence type="ECO:0000256" key="4">
    <source>
        <dbReference type="ARBA" id="ARBA00022692"/>
    </source>
</evidence>
<dbReference type="GO" id="GO:0055085">
    <property type="term" value="P:transmembrane transport"/>
    <property type="evidence" value="ECO:0007669"/>
    <property type="project" value="InterPro"/>
</dbReference>
<comment type="subcellular location">
    <subcellularLocation>
        <location evidence="1">Mitochondrion inner membrane</location>
        <topology evidence="1">Multi-pass membrane protein</topology>
    </subcellularLocation>
</comment>
<gene>
    <name evidence="13" type="primary">LEU5</name>
    <name evidence="13" type="ORF">IWW39_000992</name>
</gene>
<keyword evidence="3 11" id="KW-0813">Transport</keyword>
<keyword evidence="8" id="KW-0496">Mitochondrion</keyword>
<evidence type="ECO:0000256" key="6">
    <source>
        <dbReference type="ARBA" id="ARBA00022792"/>
    </source>
</evidence>
<keyword evidence="6" id="KW-0999">Mitochondrion inner membrane</keyword>
<evidence type="ECO:0000256" key="1">
    <source>
        <dbReference type="ARBA" id="ARBA00004448"/>
    </source>
</evidence>
<comment type="similarity">
    <text evidence="2 11">Belongs to the mitochondrial carrier (TC 2.A.29) family.</text>
</comment>
<dbReference type="GO" id="GO:0005743">
    <property type="term" value="C:mitochondrial inner membrane"/>
    <property type="evidence" value="ECO:0007669"/>
    <property type="project" value="UniProtKB-SubCell"/>
</dbReference>
<dbReference type="PRINTS" id="PR00928">
    <property type="entry name" value="GRAVESDC"/>
</dbReference>
<dbReference type="SUPFAM" id="SSF103506">
    <property type="entry name" value="Mitochondrial carrier"/>
    <property type="match status" value="1"/>
</dbReference>
<evidence type="ECO:0000256" key="12">
    <source>
        <dbReference type="SAM" id="Phobius"/>
    </source>
</evidence>
<comment type="caution">
    <text evidence="13">The sequence shown here is derived from an EMBL/GenBank/DDBJ whole genome shotgun (WGS) entry which is preliminary data.</text>
</comment>
<dbReference type="PROSITE" id="PS50920">
    <property type="entry name" value="SOLCAR"/>
    <property type="match status" value="3"/>
</dbReference>
<feature type="repeat" description="Solcar" evidence="10">
    <location>
        <begin position="59"/>
        <end position="150"/>
    </location>
</feature>
<dbReference type="InterPro" id="IPR018108">
    <property type="entry name" value="MCP_transmembrane"/>
</dbReference>
<dbReference type="InterPro" id="IPR023395">
    <property type="entry name" value="MCP_dom_sf"/>
</dbReference>
<evidence type="ECO:0000256" key="11">
    <source>
        <dbReference type="RuleBase" id="RU000488"/>
    </source>
</evidence>
<reference evidence="13" key="1">
    <citation type="submission" date="2022-07" db="EMBL/GenBank/DDBJ databases">
        <title>Phylogenomic reconstructions and comparative analyses of Kickxellomycotina fungi.</title>
        <authorList>
            <person name="Reynolds N.K."/>
            <person name="Stajich J.E."/>
            <person name="Barry K."/>
            <person name="Grigoriev I.V."/>
            <person name="Crous P."/>
            <person name="Smith M.E."/>
        </authorList>
    </citation>
    <scope>NUCLEOTIDE SEQUENCE</scope>
    <source>
        <strain evidence="13">CBS 109367</strain>
    </source>
</reference>
<proteinExistence type="inferred from homology"/>
<dbReference type="Gene3D" id="1.50.40.10">
    <property type="entry name" value="Mitochondrial carrier domain"/>
    <property type="match status" value="1"/>
</dbReference>
<evidence type="ECO:0000256" key="8">
    <source>
        <dbReference type="ARBA" id="ARBA00023128"/>
    </source>
</evidence>
<keyword evidence="7 12" id="KW-1133">Transmembrane helix</keyword>
<dbReference type="OrthoDB" id="270584at2759"/>
<evidence type="ECO:0000256" key="10">
    <source>
        <dbReference type="PROSITE-ProRule" id="PRU00282"/>
    </source>
</evidence>
<feature type="repeat" description="Solcar" evidence="10">
    <location>
        <begin position="278"/>
        <end position="366"/>
    </location>
</feature>
<keyword evidence="9 10" id="KW-0472">Membrane</keyword>
<dbReference type="Proteomes" id="UP001151516">
    <property type="component" value="Unassembled WGS sequence"/>
</dbReference>
<feature type="transmembrane region" description="Helical" evidence="12">
    <location>
        <begin position="224"/>
        <end position="243"/>
    </location>
</feature>
<dbReference type="PRINTS" id="PR00926">
    <property type="entry name" value="MITOCARRIER"/>
</dbReference>
<evidence type="ECO:0000256" key="9">
    <source>
        <dbReference type="ARBA" id="ARBA00023136"/>
    </source>
</evidence>
<accession>A0A9W8GN45</accession>
<dbReference type="PANTHER" id="PTHR24089">
    <property type="entry name" value="SOLUTE CARRIER FAMILY 25"/>
    <property type="match status" value="1"/>
</dbReference>
<keyword evidence="5" id="KW-0677">Repeat</keyword>
<evidence type="ECO:0000256" key="7">
    <source>
        <dbReference type="ARBA" id="ARBA00022989"/>
    </source>
</evidence>
<name>A0A9W8GN45_9FUNG</name>
<keyword evidence="14" id="KW-1185">Reference proteome</keyword>
<evidence type="ECO:0000256" key="5">
    <source>
        <dbReference type="ARBA" id="ARBA00022737"/>
    </source>
</evidence>
<dbReference type="EMBL" id="JANBTX010000016">
    <property type="protein sequence ID" value="KAJ2690026.1"/>
    <property type="molecule type" value="Genomic_DNA"/>
</dbReference>
<dbReference type="InterPro" id="IPR002067">
    <property type="entry name" value="MCP"/>
</dbReference>
<sequence>MPGRILDSKAFGALAAGYMALQPAIMNIELPESAAGTAINLEATLPTASGTMSTAENTKYAVKTLIIGGIAGCTAKTVVAPLDRVKILFQTHNAKFVKYAGTHFGLFRAGAAIYSEYGVRGLFQGHSMQLARIFPYAAVKFMSYEQLKMILGRHIGDTHLRNFLAGSMCGVISVAVSYPLDMIRVRMAYITPTGGAPAERVRSVTKMIYREPAYRFGLFNFFRGFPLTLMGIVPYGGVSFLMHEYFTALARTRFAHVAAMPVDGQQLTKGRRRKQRELRGWAELVAGGISGVFAQTASYPFELVRRRMQIAGAHDPTKKASALKAIREVWSTGGPRGFFVGLTIGYVKVVPMFAVSFYIYEKLKMLFDLE</sequence>
<keyword evidence="4 10" id="KW-0812">Transmembrane</keyword>
<dbReference type="Pfam" id="PF00153">
    <property type="entry name" value="Mito_carr"/>
    <property type="match status" value="3"/>
</dbReference>
<feature type="transmembrane region" description="Helical" evidence="12">
    <location>
        <begin position="163"/>
        <end position="180"/>
    </location>
</feature>
<feature type="repeat" description="Solcar" evidence="10">
    <location>
        <begin position="157"/>
        <end position="249"/>
    </location>
</feature>
<feature type="transmembrane region" description="Helical" evidence="12">
    <location>
        <begin position="338"/>
        <end position="360"/>
    </location>
</feature>